<accession>A0ABY5Y042</accession>
<dbReference type="InterPro" id="IPR014729">
    <property type="entry name" value="Rossmann-like_a/b/a_fold"/>
</dbReference>
<evidence type="ECO:0000313" key="3">
    <source>
        <dbReference type="EMBL" id="UWX05353.1"/>
    </source>
</evidence>
<keyword evidence="4" id="KW-1185">Reference proteome</keyword>
<organism evidence="3 4">
    <name type="scientific">Taurinivorans muris</name>
    <dbReference type="NCBI Taxonomy" id="2787751"/>
    <lineage>
        <taxon>Bacteria</taxon>
        <taxon>Pseudomonadati</taxon>
        <taxon>Thermodesulfobacteriota</taxon>
        <taxon>Desulfovibrionia</taxon>
        <taxon>Desulfovibrionales</taxon>
        <taxon>Desulfovibrionaceae</taxon>
        <taxon>Taurinivorans</taxon>
    </lineage>
</organism>
<sequence length="280" mass="32116">MGKKLHYSQEQCVRSAGKLMQNTGMLKPYARVGIAVSGGVDSFVLLKVMQLRRQITPFPFEIMAIHINAGFDPLCHAPLAAWLEKENIPYHAEVTEHGLLAHSEENRTKSPCYYCAFLRRKRLFELCREHNLSHLAFGHNADDLVSTFLLNLVQTGRIDGMSMCEPFFGGLLTVIRPLAMVEKQHIIKAAKLWELPIFSNPCPSANTTKRTDLLVKLDEFCKESQNGRRNVYQGIIRWQLQKHLLKPEEQLDLSSFIAERQAKSKRQKEERALRETEENE</sequence>
<dbReference type="SUPFAM" id="SSF52402">
    <property type="entry name" value="Adenine nucleotide alpha hydrolases-like"/>
    <property type="match status" value="1"/>
</dbReference>
<dbReference type="PIRSF" id="PIRSF004976">
    <property type="entry name" value="ATPase_YdaO"/>
    <property type="match status" value="1"/>
</dbReference>
<dbReference type="EMBL" id="CP065938">
    <property type="protein sequence ID" value="UWX05353.1"/>
    <property type="molecule type" value="Genomic_DNA"/>
</dbReference>
<keyword evidence="1" id="KW-0808">Transferase</keyword>
<evidence type="ECO:0000259" key="2">
    <source>
        <dbReference type="Pfam" id="PF01171"/>
    </source>
</evidence>
<name>A0ABY5Y042_9BACT</name>
<dbReference type="PANTHER" id="PTHR43686:SF1">
    <property type="entry name" value="AMINOTRAN_5 DOMAIN-CONTAINING PROTEIN"/>
    <property type="match status" value="1"/>
</dbReference>
<dbReference type="Gene3D" id="3.40.50.620">
    <property type="entry name" value="HUPs"/>
    <property type="match status" value="1"/>
</dbReference>
<dbReference type="InterPro" id="IPR035107">
    <property type="entry name" value="tRNA_thiolation_TtcA_Ctu1"/>
</dbReference>
<evidence type="ECO:0000313" key="4">
    <source>
        <dbReference type="Proteomes" id="UP001058120"/>
    </source>
</evidence>
<dbReference type="Pfam" id="PF01171">
    <property type="entry name" value="ATP_bind_3"/>
    <property type="match status" value="1"/>
</dbReference>
<feature type="domain" description="tRNA(Ile)-lysidine/2-thiocytidine synthase N-terminal" evidence="2">
    <location>
        <begin position="32"/>
        <end position="200"/>
    </location>
</feature>
<evidence type="ECO:0000256" key="1">
    <source>
        <dbReference type="ARBA" id="ARBA00022679"/>
    </source>
</evidence>
<gene>
    <name evidence="3" type="ORF">JBF11_07815</name>
</gene>
<dbReference type="Proteomes" id="UP001058120">
    <property type="component" value="Chromosome"/>
</dbReference>
<dbReference type="PANTHER" id="PTHR43686">
    <property type="entry name" value="SULFURTRANSFERASE-RELATED"/>
    <property type="match status" value="1"/>
</dbReference>
<dbReference type="RefSeq" id="WP_334314929.1">
    <property type="nucleotide sequence ID" value="NZ_CP065938.1"/>
</dbReference>
<reference evidence="3" key="1">
    <citation type="submission" date="2020-12" db="EMBL/GenBank/DDBJ databases">
        <title>Taurinivorans muris gen. nov., sp. nov., fundamental and realized metabolic niche of a ubiquitous sulfidogenic bacterium in the murine intestine.</title>
        <authorList>
            <person name="Ye H."/>
            <person name="Hanson B.T."/>
            <person name="Loy A."/>
        </authorList>
    </citation>
    <scope>NUCLEOTIDE SEQUENCE</scope>
    <source>
        <strain evidence="3">LT0009</strain>
    </source>
</reference>
<dbReference type="InterPro" id="IPR011063">
    <property type="entry name" value="TilS/TtcA_N"/>
</dbReference>
<proteinExistence type="predicted"/>
<protein>
    <submittedName>
        <fullName evidence="3">tRNA 2-thiocytidine biosynthesis protein TtcA</fullName>
    </submittedName>
</protein>